<evidence type="ECO:0000256" key="12">
    <source>
        <dbReference type="ARBA" id="ARBA00023012"/>
    </source>
</evidence>
<dbReference type="Gene3D" id="1.10.287.130">
    <property type="match status" value="1"/>
</dbReference>
<keyword evidence="11 14" id="KW-1133">Transmembrane helix</keyword>
<evidence type="ECO:0000259" key="16">
    <source>
        <dbReference type="PROSITE" id="PS50112"/>
    </source>
</evidence>
<dbReference type="PROSITE" id="PS50113">
    <property type="entry name" value="PAC"/>
    <property type="match status" value="2"/>
</dbReference>
<dbReference type="GO" id="GO:0005524">
    <property type="term" value="F:ATP binding"/>
    <property type="evidence" value="ECO:0007669"/>
    <property type="project" value="UniProtKB-KW"/>
</dbReference>
<dbReference type="InterPro" id="IPR003594">
    <property type="entry name" value="HATPase_dom"/>
</dbReference>
<dbReference type="InterPro" id="IPR029151">
    <property type="entry name" value="Sensor-like_sf"/>
</dbReference>
<keyword evidence="5" id="KW-0597">Phosphoprotein</keyword>
<keyword evidence="4" id="KW-1003">Cell membrane</keyword>
<evidence type="ECO:0000313" key="19">
    <source>
        <dbReference type="Proteomes" id="UP000886667"/>
    </source>
</evidence>
<keyword evidence="13" id="KW-0175">Coiled coil</keyword>
<evidence type="ECO:0000259" key="15">
    <source>
        <dbReference type="PROSITE" id="PS50109"/>
    </source>
</evidence>
<name>A0A9E4T469_9GAMM</name>
<dbReference type="InterPro" id="IPR001610">
    <property type="entry name" value="PAC"/>
</dbReference>
<dbReference type="PANTHER" id="PTHR43065">
    <property type="entry name" value="SENSOR HISTIDINE KINASE"/>
    <property type="match status" value="1"/>
</dbReference>
<dbReference type="InterPro" id="IPR048760">
    <property type="entry name" value="VP0354-like_sensor_dom"/>
</dbReference>
<sequence>MMKPQSASSSIEWSKQFLFILLPFAAIFALGAYVHYYTNSETDRVTLRTNELLNVGLARSVLNRDLSNVISDLIFLASYIDKQSFEASGELRKKQVEELFFTFIKEKRLYDQFRYIDAQGLEKIRVNFGGGNPTLVSDRELQDKSQRYYFVETVVMAPGEIYISPLDLNIEEGVIEQPIKPVMRFAVPIFAQRDRIQGILVLNYLGERLLSDFARAGANIADHIHLLNKDGYWLNSPQNSHEWGFMLPHKKHITELYPAAWELVSQSVSGQLETSDGLITYETVTPRTVASQTIRGYEQQQMTMSPLDELRWKVVSRVPLDRYAPGFLGFIRQHTPLYFVIMVVLLFGSWLLATANLRHRNAQRQSEYERRFRRTLEDMQLAAITLDREYRLVFCNDYFLKLTGWTREEVLHDEWIERFVRIEHKQLFRDTLEKLHNEGVESRDVEVDVVMKLGGYRRIAWHHTPSTDAHGKVVRVTAIGEDVTERRKAEDKVRKLSHAVEQSPSIVLLTDRHGQIEYVNPKFTQVTGYDADEVIGKKTNILKSGETSGEDYKQLWQTVLNGDEWRGVFHNRRKNGELYWESASISALKDEAGEITNFVAVKEDITEHKRLEREVEMQQQELVRTQALTVMGQMASMIAHDLRNPLSSVKMSMQILGKHAANEEKELSAIGLDQIRYMENILTDMLTYARPEAVHVDWVNIEKLIDATVLSLHKRIEEVQSTVDVEYQSGLPALPGDANKLRQLFSNLIVNALQASEKNEHGSSKINIKVIQVMDETGSGVEISVCDNGIGIENDDNQKLFEPFFTTRTKGTGLGLAIVKQIIDQHQGRVELVPREAGGTCAIVTLPTVPREVESLS</sequence>
<evidence type="ECO:0000256" key="5">
    <source>
        <dbReference type="ARBA" id="ARBA00022553"/>
    </source>
</evidence>
<keyword evidence="8" id="KW-0547">Nucleotide-binding</keyword>
<dbReference type="PANTHER" id="PTHR43065:SF10">
    <property type="entry name" value="PEROXIDE STRESS-ACTIVATED HISTIDINE KINASE MAK3"/>
    <property type="match status" value="1"/>
</dbReference>
<dbReference type="PROSITE" id="PS50112">
    <property type="entry name" value="PAS"/>
    <property type="match status" value="2"/>
</dbReference>
<feature type="transmembrane region" description="Helical" evidence="14">
    <location>
        <begin position="337"/>
        <end position="357"/>
    </location>
</feature>
<dbReference type="SMART" id="SM00388">
    <property type="entry name" value="HisKA"/>
    <property type="match status" value="1"/>
</dbReference>
<dbReference type="EC" id="2.7.13.3" evidence="3"/>
<dbReference type="GO" id="GO:0005886">
    <property type="term" value="C:plasma membrane"/>
    <property type="evidence" value="ECO:0007669"/>
    <property type="project" value="UniProtKB-SubCell"/>
</dbReference>
<keyword evidence="6" id="KW-0808">Transferase</keyword>
<protein>
    <recommendedName>
        <fullName evidence="3">histidine kinase</fullName>
        <ecNumber evidence="3">2.7.13.3</ecNumber>
    </recommendedName>
</protein>
<feature type="domain" description="PAS" evidence="16">
    <location>
        <begin position="492"/>
        <end position="537"/>
    </location>
</feature>
<dbReference type="PROSITE" id="PS50109">
    <property type="entry name" value="HIS_KIN"/>
    <property type="match status" value="1"/>
</dbReference>
<dbReference type="CDD" id="cd00130">
    <property type="entry name" value="PAS"/>
    <property type="match status" value="2"/>
</dbReference>
<evidence type="ECO:0000313" key="18">
    <source>
        <dbReference type="EMBL" id="MCG7948273.1"/>
    </source>
</evidence>
<dbReference type="CDD" id="cd00075">
    <property type="entry name" value="HATPase"/>
    <property type="match status" value="1"/>
</dbReference>
<dbReference type="InterPro" id="IPR013767">
    <property type="entry name" value="PAS_fold"/>
</dbReference>
<dbReference type="InterPro" id="IPR000014">
    <property type="entry name" value="PAS"/>
</dbReference>
<dbReference type="SMART" id="SM00387">
    <property type="entry name" value="HATPase_c"/>
    <property type="match status" value="1"/>
</dbReference>
<organism evidence="18 19">
    <name type="scientific">Candidatus Thiodiazotropha taylori</name>
    <dbReference type="NCBI Taxonomy" id="2792791"/>
    <lineage>
        <taxon>Bacteria</taxon>
        <taxon>Pseudomonadati</taxon>
        <taxon>Pseudomonadota</taxon>
        <taxon>Gammaproteobacteria</taxon>
        <taxon>Chromatiales</taxon>
        <taxon>Sedimenticolaceae</taxon>
        <taxon>Candidatus Thiodiazotropha</taxon>
    </lineage>
</organism>
<dbReference type="Pfam" id="PF02518">
    <property type="entry name" value="HATPase_c"/>
    <property type="match status" value="1"/>
</dbReference>
<evidence type="ECO:0000256" key="7">
    <source>
        <dbReference type="ARBA" id="ARBA00022692"/>
    </source>
</evidence>
<keyword evidence="12" id="KW-0902">Two-component regulatory system</keyword>
<keyword evidence="7 14" id="KW-0812">Transmembrane</keyword>
<dbReference type="AlphaFoldDB" id="A0A9E4T469"/>
<evidence type="ECO:0000256" key="3">
    <source>
        <dbReference type="ARBA" id="ARBA00012438"/>
    </source>
</evidence>
<dbReference type="GO" id="GO:0006355">
    <property type="term" value="P:regulation of DNA-templated transcription"/>
    <property type="evidence" value="ECO:0007669"/>
    <property type="project" value="InterPro"/>
</dbReference>
<dbReference type="InterPro" id="IPR003661">
    <property type="entry name" value="HisK_dim/P_dom"/>
</dbReference>
<dbReference type="Pfam" id="PF00989">
    <property type="entry name" value="PAS"/>
    <property type="match status" value="1"/>
</dbReference>
<evidence type="ECO:0000256" key="4">
    <source>
        <dbReference type="ARBA" id="ARBA00022475"/>
    </source>
</evidence>
<comment type="catalytic activity">
    <reaction evidence="1">
        <text>ATP + protein L-histidine = ADP + protein N-phospho-L-histidine.</text>
        <dbReference type="EC" id="2.7.13.3"/>
    </reaction>
</comment>
<dbReference type="Gene3D" id="3.30.450.20">
    <property type="entry name" value="PAS domain"/>
    <property type="match status" value="4"/>
</dbReference>
<evidence type="ECO:0000256" key="2">
    <source>
        <dbReference type="ARBA" id="ARBA00004651"/>
    </source>
</evidence>
<feature type="domain" description="PAC" evidence="17">
    <location>
        <begin position="443"/>
        <end position="495"/>
    </location>
</feature>
<comment type="subcellular location">
    <subcellularLocation>
        <location evidence="2">Cell membrane</location>
        <topology evidence="2">Multi-pass membrane protein</topology>
    </subcellularLocation>
</comment>
<dbReference type="EMBL" id="JAEPCM010000662">
    <property type="protein sequence ID" value="MCG7948273.1"/>
    <property type="molecule type" value="Genomic_DNA"/>
</dbReference>
<dbReference type="SUPFAM" id="SSF47384">
    <property type="entry name" value="Homodimeric domain of signal transducing histidine kinase"/>
    <property type="match status" value="1"/>
</dbReference>
<feature type="domain" description="PAC" evidence="17">
    <location>
        <begin position="561"/>
        <end position="617"/>
    </location>
</feature>
<evidence type="ECO:0000256" key="10">
    <source>
        <dbReference type="ARBA" id="ARBA00022840"/>
    </source>
</evidence>
<dbReference type="InterPro" id="IPR000700">
    <property type="entry name" value="PAS-assoc_C"/>
</dbReference>
<dbReference type="InterPro" id="IPR005467">
    <property type="entry name" value="His_kinase_dom"/>
</dbReference>
<proteinExistence type="predicted"/>
<dbReference type="NCBIfam" id="TIGR00229">
    <property type="entry name" value="sensory_box"/>
    <property type="match status" value="2"/>
</dbReference>
<evidence type="ECO:0000256" key="11">
    <source>
        <dbReference type="ARBA" id="ARBA00022989"/>
    </source>
</evidence>
<feature type="domain" description="Histidine kinase" evidence="15">
    <location>
        <begin position="637"/>
        <end position="850"/>
    </location>
</feature>
<gene>
    <name evidence="18" type="ORF">JAZ07_18180</name>
</gene>
<feature type="domain" description="PAS" evidence="16">
    <location>
        <begin position="368"/>
        <end position="439"/>
    </location>
</feature>
<evidence type="ECO:0000256" key="8">
    <source>
        <dbReference type="ARBA" id="ARBA00022741"/>
    </source>
</evidence>
<accession>A0A9E4T469</accession>
<evidence type="ECO:0000256" key="14">
    <source>
        <dbReference type="SAM" id="Phobius"/>
    </source>
</evidence>
<dbReference type="InterPro" id="IPR036890">
    <property type="entry name" value="HATPase_C_sf"/>
</dbReference>
<dbReference type="SUPFAM" id="SSF55785">
    <property type="entry name" value="PYP-like sensor domain (PAS domain)"/>
    <property type="match status" value="2"/>
</dbReference>
<dbReference type="SMART" id="SM00091">
    <property type="entry name" value="PAS"/>
    <property type="match status" value="2"/>
</dbReference>
<dbReference type="GO" id="GO:0000155">
    <property type="term" value="F:phosphorelay sensor kinase activity"/>
    <property type="evidence" value="ECO:0007669"/>
    <property type="project" value="InterPro"/>
</dbReference>
<keyword evidence="10" id="KW-0067">ATP-binding</keyword>
<dbReference type="PRINTS" id="PR00344">
    <property type="entry name" value="BCTRLSENSOR"/>
</dbReference>
<evidence type="ECO:0000256" key="6">
    <source>
        <dbReference type="ARBA" id="ARBA00022679"/>
    </source>
</evidence>
<evidence type="ECO:0000256" key="13">
    <source>
        <dbReference type="SAM" id="Coils"/>
    </source>
</evidence>
<dbReference type="CDD" id="cd18773">
    <property type="entry name" value="PDC1_HK_sensor"/>
    <property type="match status" value="1"/>
</dbReference>
<dbReference type="Pfam" id="PF00512">
    <property type="entry name" value="HisKA"/>
    <property type="match status" value="1"/>
</dbReference>
<dbReference type="Gene3D" id="3.30.565.10">
    <property type="entry name" value="Histidine kinase-like ATPase, C-terminal domain"/>
    <property type="match status" value="1"/>
</dbReference>
<dbReference type="Pfam" id="PF13426">
    <property type="entry name" value="PAS_9"/>
    <property type="match status" value="1"/>
</dbReference>
<dbReference type="SUPFAM" id="SSF55874">
    <property type="entry name" value="ATPase domain of HSP90 chaperone/DNA topoisomerase II/histidine kinase"/>
    <property type="match status" value="1"/>
</dbReference>
<dbReference type="CDD" id="cd00082">
    <property type="entry name" value="HisKA"/>
    <property type="match status" value="1"/>
</dbReference>
<dbReference type="SUPFAM" id="SSF103190">
    <property type="entry name" value="Sensory domain-like"/>
    <property type="match status" value="2"/>
</dbReference>
<keyword evidence="9" id="KW-0418">Kinase</keyword>
<evidence type="ECO:0000256" key="9">
    <source>
        <dbReference type="ARBA" id="ARBA00022777"/>
    </source>
</evidence>
<evidence type="ECO:0000259" key="17">
    <source>
        <dbReference type="PROSITE" id="PS50113"/>
    </source>
</evidence>
<feature type="coiled-coil region" evidence="13">
    <location>
        <begin position="601"/>
        <end position="628"/>
    </location>
</feature>
<comment type="caution">
    <text evidence="18">The sequence shown here is derived from an EMBL/GenBank/DDBJ whole genome shotgun (WGS) entry which is preliminary data.</text>
</comment>
<dbReference type="Pfam" id="PF21623">
    <property type="entry name" value="HK_sensor_dom_bact"/>
    <property type="match status" value="1"/>
</dbReference>
<dbReference type="InterPro" id="IPR035965">
    <property type="entry name" value="PAS-like_dom_sf"/>
</dbReference>
<dbReference type="InterPro" id="IPR036097">
    <property type="entry name" value="HisK_dim/P_sf"/>
</dbReference>
<dbReference type="Proteomes" id="UP000886667">
    <property type="component" value="Unassembled WGS sequence"/>
</dbReference>
<keyword evidence="14" id="KW-0472">Membrane</keyword>
<reference evidence="18" key="1">
    <citation type="journal article" date="2021" name="Proc. Natl. Acad. Sci. U.S.A.">
        <title>Global biogeography of chemosynthetic symbionts reveals both localized and globally distributed symbiont groups. .</title>
        <authorList>
            <person name="Osvatic J.T."/>
            <person name="Wilkins L.G.E."/>
            <person name="Leibrecht L."/>
            <person name="Leray M."/>
            <person name="Zauner S."/>
            <person name="Polzin J."/>
            <person name="Camacho Y."/>
            <person name="Gros O."/>
            <person name="van Gils J.A."/>
            <person name="Eisen J.A."/>
            <person name="Petersen J.M."/>
            <person name="Yuen B."/>
        </authorList>
    </citation>
    <scope>NUCLEOTIDE SEQUENCE</scope>
    <source>
        <strain evidence="18">MAGclacostrist064TRANS</strain>
    </source>
</reference>
<dbReference type="InterPro" id="IPR004358">
    <property type="entry name" value="Sig_transdc_His_kin-like_C"/>
</dbReference>
<dbReference type="SMART" id="SM00086">
    <property type="entry name" value="PAC"/>
    <property type="match status" value="2"/>
</dbReference>
<evidence type="ECO:0000256" key="1">
    <source>
        <dbReference type="ARBA" id="ARBA00000085"/>
    </source>
</evidence>